<dbReference type="OrthoDB" id="9803104at2"/>
<dbReference type="EMBL" id="SMTG01000002">
    <property type="protein sequence ID" value="TDK33229.1"/>
    <property type="molecule type" value="Genomic_DNA"/>
</dbReference>
<feature type="domain" description="Glyoxalase/fosfomycin resistance/dioxygenase" evidence="1">
    <location>
        <begin position="5"/>
        <end position="108"/>
    </location>
</feature>
<dbReference type="InterPro" id="IPR004360">
    <property type="entry name" value="Glyas_Fos-R_dOase_dom"/>
</dbReference>
<evidence type="ECO:0000259" key="1">
    <source>
        <dbReference type="Pfam" id="PF00903"/>
    </source>
</evidence>
<dbReference type="AlphaFoldDB" id="A0A4R5UD75"/>
<reference evidence="2 3" key="1">
    <citation type="submission" date="2019-03" db="EMBL/GenBank/DDBJ databases">
        <title>Luteimonas zhaokaii sp.nov., isolated from the rectal contents of Plateau pika in Yushu, Qinghai Province, China.</title>
        <authorList>
            <person name="Zhang G."/>
        </authorList>
    </citation>
    <scope>NUCLEOTIDE SEQUENCE [LARGE SCALE GENOMIC DNA]</scope>
    <source>
        <strain evidence="2 3">THG-MD21</strain>
    </source>
</reference>
<gene>
    <name evidence="2" type="ORF">E2F49_04115</name>
</gene>
<dbReference type="Proteomes" id="UP000295543">
    <property type="component" value="Unassembled WGS sequence"/>
</dbReference>
<name>A0A4R5UD75_9GAMM</name>
<organism evidence="2 3">
    <name type="scientific">Luteimonas terrae</name>
    <dbReference type="NCBI Taxonomy" id="1530191"/>
    <lineage>
        <taxon>Bacteria</taxon>
        <taxon>Pseudomonadati</taxon>
        <taxon>Pseudomonadota</taxon>
        <taxon>Gammaproteobacteria</taxon>
        <taxon>Lysobacterales</taxon>
        <taxon>Lysobacteraceae</taxon>
        <taxon>Luteimonas</taxon>
    </lineage>
</organism>
<dbReference type="Gene3D" id="3.10.180.10">
    <property type="entry name" value="2,3-Dihydroxybiphenyl 1,2-Dioxygenase, domain 1"/>
    <property type="match status" value="1"/>
</dbReference>
<comment type="caution">
    <text evidence="2">The sequence shown here is derived from an EMBL/GenBank/DDBJ whole genome shotgun (WGS) entry which is preliminary data.</text>
</comment>
<evidence type="ECO:0000313" key="2">
    <source>
        <dbReference type="EMBL" id="TDK33229.1"/>
    </source>
</evidence>
<dbReference type="Pfam" id="PF00903">
    <property type="entry name" value="Glyoxalase"/>
    <property type="match status" value="1"/>
</dbReference>
<protein>
    <submittedName>
        <fullName evidence="2">Bleomycin resistance family protein</fullName>
    </submittedName>
</protein>
<dbReference type="SUPFAM" id="SSF54593">
    <property type="entry name" value="Glyoxalase/Bleomycin resistance protein/Dihydroxybiphenyl dioxygenase"/>
    <property type="match status" value="1"/>
</dbReference>
<sequence length="112" mass="12124">MALTLLLRCTDLERTRAFYASLPGFSAAASKGETLTVSGHGARVVFTAADLWHRAPTLTGTLYLTVEDVEACFAQLQGRVPQAWALQDMPYGAREFGIVDPDGYVLAFQQAA</sequence>
<accession>A0A4R5UD75</accession>
<proteinExistence type="predicted"/>
<dbReference type="RefSeq" id="WP_133392726.1">
    <property type="nucleotide sequence ID" value="NZ_SMTG01000002.1"/>
</dbReference>
<dbReference type="InterPro" id="IPR029068">
    <property type="entry name" value="Glyas_Bleomycin-R_OHBP_Dase"/>
</dbReference>
<evidence type="ECO:0000313" key="3">
    <source>
        <dbReference type="Proteomes" id="UP000295543"/>
    </source>
</evidence>
<keyword evidence="3" id="KW-1185">Reference proteome</keyword>